<dbReference type="Proteomes" id="UP000256899">
    <property type="component" value="Unassembled WGS sequence"/>
</dbReference>
<protein>
    <submittedName>
        <fullName evidence="2">HD-GYP domain-containing protein</fullName>
    </submittedName>
</protein>
<dbReference type="SMART" id="SM00471">
    <property type="entry name" value="HDc"/>
    <property type="match status" value="1"/>
</dbReference>
<dbReference type="InterPro" id="IPR037522">
    <property type="entry name" value="HD_GYP_dom"/>
</dbReference>
<evidence type="ECO:0000259" key="1">
    <source>
        <dbReference type="PROSITE" id="PS51832"/>
    </source>
</evidence>
<dbReference type="Gene3D" id="1.10.3210.10">
    <property type="entry name" value="Hypothetical protein af1432"/>
    <property type="match status" value="1"/>
</dbReference>
<evidence type="ECO:0000313" key="3">
    <source>
        <dbReference type="Proteomes" id="UP000256899"/>
    </source>
</evidence>
<comment type="caution">
    <text evidence="2">The sequence shown here is derived from an EMBL/GenBank/DDBJ whole genome shotgun (WGS) entry which is preliminary data.</text>
</comment>
<feature type="domain" description="HD-GYP" evidence="1">
    <location>
        <begin position="129"/>
        <end position="326"/>
    </location>
</feature>
<dbReference type="PANTHER" id="PTHR43155">
    <property type="entry name" value="CYCLIC DI-GMP PHOSPHODIESTERASE PA4108-RELATED"/>
    <property type="match status" value="1"/>
</dbReference>
<dbReference type="PANTHER" id="PTHR43155:SF2">
    <property type="entry name" value="CYCLIC DI-GMP PHOSPHODIESTERASE PA4108"/>
    <property type="match status" value="1"/>
</dbReference>
<dbReference type="CDD" id="cd00077">
    <property type="entry name" value="HDc"/>
    <property type="match status" value="1"/>
</dbReference>
<name>A0A3E0U4C9_9GAMM</name>
<dbReference type="PROSITE" id="PS51832">
    <property type="entry name" value="HD_GYP"/>
    <property type="match status" value="1"/>
</dbReference>
<sequence>MIIEVGITKIKLGQYIVDIVEQTGTYQLKGPGHVKSQAIIDNLANHGVSSVLIDTSKSLVIKNSDNGDIQFTRPEQTDTYVEPLAFEISQAKALFSHSKSIQRQLLRNIMNDIDVDIVPVKEVTDDAVEAVFKNPDALACVLNIRIKDDYLLEHAVSVSILMSIFCRHLGIEKRLAKEVAIGAFLHDVGKVKIPDEILNKPAKLTPEEFAVMQTHVQHSIDIINNIAGISDLSMEVAALHHEKLNGSGYPYQLAADDISMYGRMITICDIFDALTANRVYKAGYCHIKAFNILRKLAKDGELDQILVDQFIRCMGVYPIGSLVELNANRLAIVEARTDDPTRPKVRSFYDIDHRHYTMAEDIDLSSTEGIVIKSVRADDFNLEMNKIVEFLMLQG</sequence>
<dbReference type="Pfam" id="PF11871">
    <property type="entry name" value="DUF3391"/>
    <property type="match status" value="1"/>
</dbReference>
<proteinExistence type="predicted"/>
<organism evidence="2 3">
    <name type="scientific">Thalassotalea euphylliae</name>
    <dbReference type="NCBI Taxonomy" id="1655234"/>
    <lineage>
        <taxon>Bacteria</taxon>
        <taxon>Pseudomonadati</taxon>
        <taxon>Pseudomonadota</taxon>
        <taxon>Gammaproteobacteria</taxon>
        <taxon>Alteromonadales</taxon>
        <taxon>Colwelliaceae</taxon>
        <taxon>Thalassotalea</taxon>
    </lineage>
</organism>
<dbReference type="Pfam" id="PF13487">
    <property type="entry name" value="HD_5"/>
    <property type="match status" value="1"/>
</dbReference>
<evidence type="ECO:0000313" key="2">
    <source>
        <dbReference type="EMBL" id="REL31798.1"/>
    </source>
</evidence>
<gene>
    <name evidence="2" type="ORF">DXX94_14340</name>
</gene>
<keyword evidence="3" id="KW-1185">Reference proteome</keyword>
<dbReference type="EMBL" id="QUOT01000001">
    <property type="protein sequence ID" value="REL31798.1"/>
    <property type="molecule type" value="Genomic_DNA"/>
</dbReference>
<dbReference type="GO" id="GO:0008081">
    <property type="term" value="F:phosphoric diester hydrolase activity"/>
    <property type="evidence" value="ECO:0007669"/>
    <property type="project" value="UniProtKB-ARBA"/>
</dbReference>
<dbReference type="InterPro" id="IPR021812">
    <property type="entry name" value="DUF3391"/>
</dbReference>
<dbReference type="SUPFAM" id="SSF109604">
    <property type="entry name" value="HD-domain/PDEase-like"/>
    <property type="match status" value="1"/>
</dbReference>
<accession>A0A3E0U4C9</accession>
<dbReference type="InterPro" id="IPR003607">
    <property type="entry name" value="HD/PDEase_dom"/>
</dbReference>
<reference evidence="3" key="1">
    <citation type="submission" date="2018-08" db="EMBL/GenBank/DDBJ databases">
        <title>Thalassotalea euphylliae genome.</title>
        <authorList>
            <person name="Summers S."/>
            <person name="Rice S.A."/>
            <person name="Freckelton M.L."/>
            <person name="Nedved B.T."/>
            <person name="Hadfield M.G."/>
        </authorList>
    </citation>
    <scope>NUCLEOTIDE SEQUENCE [LARGE SCALE GENOMIC DNA]</scope>
    <source>
        <strain evidence="3">H3</strain>
    </source>
</reference>
<dbReference type="RefSeq" id="WP_116016914.1">
    <property type="nucleotide sequence ID" value="NZ_QUOT01000001.1"/>
</dbReference>
<dbReference type="AlphaFoldDB" id="A0A3E0U4C9"/>